<evidence type="ECO:0000313" key="1">
    <source>
        <dbReference type="EMBL" id="MBU9724413.1"/>
    </source>
</evidence>
<name>A0ABS6K117_9FIRM</name>
<evidence type="ECO:0000313" key="2">
    <source>
        <dbReference type="Proteomes" id="UP001314681"/>
    </source>
</evidence>
<gene>
    <name evidence="1" type="ORF">KTH90_00145</name>
</gene>
<proteinExistence type="predicted"/>
<sequence>MTFGEHIRESDDIGIAVAIAFCIVEYLQQSGIIKAISMDDKKELMSDLADDLIKWLADEWDKTNI</sequence>
<organism evidence="1 2">
    <name type="scientific">Diplocloster modestus</name>
    <dbReference type="NCBI Taxonomy" id="2850322"/>
    <lineage>
        <taxon>Bacteria</taxon>
        <taxon>Bacillati</taxon>
        <taxon>Bacillota</taxon>
        <taxon>Clostridia</taxon>
        <taxon>Lachnospirales</taxon>
        <taxon>Lachnospiraceae</taxon>
        <taxon>Diplocloster</taxon>
    </lineage>
</organism>
<dbReference type="EMBL" id="JAHQCX010000001">
    <property type="protein sequence ID" value="MBU9724413.1"/>
    <property type="molecule type" value="Genomic_DNA"/>
</dbReference>
<reference evidence="1 2" key="1">
    <citation type="submission" date="2021-06" db="EMBL/GenBank/DDBJ databases">
        <title>Description of novel taxa of the family Lachnospiraceae.</title>
        <authorList>
            <person name="Chaplin A.V."/>
            <person name="Sokolova S.R."/>
            <person name="Pikina A.P."/>
            <person name="Korzhanova M."/>
            <person name="Belova V."/>
            <person name="Korostin D."/>
            <person name="Efimov B.A."/>
        </authorList>
    </citation>
    <scope>NUCLEOTIDE SEQUENCE [LARGE SCALE GENOMIC DNA]</scope>
    <source>
        <strain evidence="1 2">ASD4241</strain>
    </source>
</reference>
<keyword evidence="2" id="KW-1185">Reference proteome</keyword>
<dbReference type="RefSeq" id="WP_238726002.1">
    <property type="nucleotide sequence ID" value="NZ_JAHQCX010000001.1"/>
</dbReference>
<protein>
    <submittedName>
        <fullName evidence="1">Uncharacterized protein</fullName>
    </submittedName>
</protein>
<accession>A0ABS6K117</accession>
<dbReference type="Proteomes" id="UP001314681">
    <property type="component" value="Unassembled WGS sequence"/>
</dbReference>
<comment type="caution">
    <text evidence="1">The sequence shown here is derived from an EMBL/GenBank/DDBJ whole genome shotgun (WGS) entry which is preliminary data.</text>
</comment>